<feature type="compositionally biased region" description="Acidic residues" evidence="1">
    <location>
        <begin position="70"/>
        <end position="79"/>
    </location>
</feature>
<evidence type="ECO:0000313" key="3">
    <source>
        <dbReference type="EnsemblProtists" id="PYU1_T001498"/>
    </source>
</evidence>
<feature type="chain" id="PRO_5003867496" evidence="2">
    <location>
        <begin position="25"/>
        <end position="152"/>
    </location>
</feature>
<feature type="compositionally biased region" description="Low complexity" evidence="1">
    <location>
        <begin position="53"/>
        <end position="69"/>
    </location>
</feature>
<dbReference type="HOGENOM" id="CLU_1725989_0_0_1"/>
<dbReference type="PROSITE" id="PS51257">
    <property type="entry name" value="PROKAR_LIPOPROTEIN"/>
    <property type="match status" value="1"/>
</dbReference>
<reference evidence="4" key="2">
    <citation type="submission" date="2010-04" db="EMBL/GenBank/DDBJ databases">
        <authorList>
            <person name="Buell R."/>
            <person name="Hamilton J."/>
            <person name="Hostetler J."/>
        </authorList>
    </citation>
    <scope>NUCLEOTIDE SEQUENCE [LARGE SCALE GENOMIC DNA]</scope>
    <source>
        <strain evidence="4">DAOM:BR144</strain>
    </source>
</reference>
<reference evidence="3" key="3">
    <citation type="submission" date="2015-02" db="UniProtKB">
        <authorList>
            <consortium name="EnsemblProtists"/>
        </authorList>
    </citation>
    <scope>IDENTIFICATION</scope>
    <source>
        <strain evidence="3">DAOM BR144</strain>
    </source>
</reference>
<dbReference type="AlphaFoldDB" id="K3W957"/>
<dbReference type="EMBL" id="GL376626">
    <property type="status" value="NOT_ANNOTATED_CDS"/>
    <property type="molecule type" value="Genomic_DNA"/>
</dbReference>
<dbReference type="EnsemblProtists" id="PYU1_T001498">
    <property type="protein sequence ID" value="PYU1_T001498"/>
    <property type="gene ID" value="PYU1_G001498"/>
</dbReference>
<sequence>MFAAKKLVLIATACMALACSSTHAATESSHVRIHVRQSEDLNTTAPVAPPAAPLLNTTPSGSGSYGSEDSGSDDSDSDDCTGAGESPMSVAGAEGVFCVTGQACVADIEGACPGPQDGLELGSTCTKSASGIWGCQQNKSKHHHKKSHHGKN</sequence>
<evidence type="ECO:0000256" key="2">
    <source>
        <dbReference type="SAM" id="SignalP"/>
    </source>
</evidence>
<dbReference type="InParanoid" id="K3W957"/>
<evidence type="ECO:0000313" key="4">
    <source>
        <dbReference type="Proteomes" id="UP000019132"/>
    </source>
</evidence>
<accession>K3W957</accession>
<feature type="signal peptide" evidence="2">
    <location>
        <begin position="1"/>
        <end position="24"/>
    </location>
</feature>
<protein>
    <submittedName>
        <fullName evidence="3">Uncharacterized protein</fullName>
    </submittedName>
</protein>
<feature type="region of interest" description="Disordered" evidence="1">
    <location>
        <begin position="40"/>
        <end position="88"/>
    </location>
</feature>
<keyword evidence="2" id="KW-0732">Signal</keyword>
<organism evidence="3 4">
    <name type="scientific">Globisporangium ultimum (strain ATCC 200006 / CBS 805.95 / DAOM BR144)</name>
    <name type="common">Pythium ultimum</name>
    <dbReference type="NCBI Taxonomy" id="431595"/>
    <lineage>
        <taxon>Eukaryota</taxon>
        <taxon>Sar</taxon>
        <taxon>Stramenopiles</taxon>
        <taxon>Oomycota</taxon>
        <taxon>Peronosporomycetes</taxon>
        <taxon>Pythiales</taxon>
        <taxon>Pythiaceae</taxon>
        <taxon>Globisporangium</taxon>
    </lineage>
</organism>
<name>K3W957_GLOUD</name>
<proteinExistence type="predicted"/>
<reference evidence="4" key="1">
    <citation type="journal article" date="2010" name="Genome Biol.">
        <title>Genome sequence of the necrotrophic plant pathogen Pythium ultimum reveals original pathogenicity mechanisms and effector repertoire.</title>
        <authorList>
            <person name="Levesque C.A."/>
            <person name="Brouwer H."/>
            <person name="Cano L."/>
            <person name="Hamilton J.P."/>
            <person name="Holt C."/>
            <person name="Huitema E."/>
            <person name="Raffaele S."/>
            <person name="Robideau G.P."/>
            <person name="Thines M."/>
            <person name="Win J."/>
            <person name="Zerillo M.M."/>
            <person name="Beakes G.W."/>
            <person name="Boore J.L."/>
            <person name="Busam D."/>
            <person name="Dumas B."/>
            <person name="Ferriera S."/>
            <person name="Fuerstenberg S.I."/>
            <person name="Gachon C.M."/>
            <person name="Gaulin E."/>
            <person name="Govers F."/>
            <person name="Grenville-Briggs L."/>
            <person name="Horner N."/>
            <person name="Hostetler J."/>
            <person name="Jiang R.H."/>
            <person name="Johnson J."/>
            <person name="Krajaejun T."/>
            <person name="Lin H."/>
            <person name="Meijer H.J."/>
            <person name="Moore B."/>
            <person name="Morris P."/>
            <person name="Phuntmart V."/>
            <person name="Puiu D."/>
            <person name="Shetty J."/>
            <person name="Stajich J.E."/>
            <person name="Tripathy S."/>
            <person name="Wawra S."/>
            <person name="van West P."/>
            <person name="Whitty B.R."/>
            <person name="Coutinho P.M."/>
            <person name="Henrissat B."/>
            <person name="Martin F."/>
            <person name="Thomas P.D."/>
            <person name="Tyler B.M."/>
            <person name="De Vries R.P."/>
            <person name="Kamoun S."/>
            <person name="Yandell M."/>
            <person name="Tisserat N."/>
            <person name="Buell C.R."/>
        </authorList>
    </citation>
    <scope>NUCLEOTIDE SEQUENCE</scope>
    <source>
        <strain evidence="4">DAOM:BR144</strain>
    </source>
</reference>
<dbReference type="Proteomes" id="UP000019132">
    <property type="component" value="Unassembled WGS sequence"/>
</dbReference>
<evidence type="ECO:0000256" key="1">
    <source>
        <dbReference type="SAM" id="MobiDB-lite"/>
    </source>
</evidence>
<dbReference type="VEuPathDB" id="FungiDB:PYU1_G001498"/>
<keyword evidence="4" id="KW-1185">Reference proteome</keyword>